<evidence type="ECO:0000256" key="1">
    <source>
        <dbReference type="ARBA" id="ARBA00006019"/>
    </source>
</evidence>
<dbReference type="InterPro" id="IPR016159">
    <property type="entry name" value="Cullin_repeat-like_dom_sf"/>
</dbReference>
<dbReference type="SMART" id="SM00884">
    <property type="entry name" value="Cullin_Nedd8"/>
    <property type="match status" value="1"/>
</dbReference>
<dbReference type="InterPro" id="IPR016158">
    <property type="entry name" value="Cullin_homology"/>
</dbReference>
<dbReference type="Gene3D" id="1.20.1310.10">
    <property type="entry name" value="Cullin Repeats"/>
    <property type="match status" value="4"/>
</dbReference>
<feature type="domain" description="Cullin family profile" evidence="7">
    <location>
        <begin position="530"/>
        <end position="773"/>
    </location>
</feature>
<dbReference type="InterPro" id="IPR059120">
    <property type="entry name" value="Cullin-like_AB"/>
</dbReference>
<reference evidence="8" key="2">
    <citation type="journal article" date="2023" name="IMA Fungus">
        <title>Comparative genomic study of the Penicillium genus elucidates a diverse pangenome and 15 lateral gene transfer events.</title>
        <authorList>
            <person name="Petersen C."/>
            <person name="Sorensen T."/>
            <person name="Nielsen M.R."/>
            <person name="Sondergaard T.E."/>
            <person name="Sorensen J.L."/>
            <person name="Fitzpatrick D.A."/>
            <person name="Frisvad J.C."/>
            <person name="Nielsen K.L."/>
        </authorList>
    </citation>
    <scope>NUCLEOTIDE SEQUENCE</scope>
    <source>
        <strain evidence="8">IBT 26290</strain>
    </source>
</reference>
<evidence type="ECO:0000256" key="2">
    <source>
        <dbReference type="ARBA" id="ARBA00022499"/>
    </source>
</evidence>
<dbReference type="Pfam" id="PF10557">
    <property type="entry name" value="Cullin_Nedd8"/>
    <property type="match status" value="1"/>
</dbReference>
<dbReference type="GO" id="GO:0031625">
    <property type="term" value="F:ubiquitin protein ligase binding"/>
    <property type="evidence" value="ECO:0007669"/>
    <property type="project" value="InterPro"/>
</dbReference>
<dbReference type="PROSITE" id="PS01256">
    <property type="entry name" value="CULLIN_1"/>
    <property type="match status" value="1"/>
</dbReference>
<dbReference type="InterPro" id="IPR036388">
    <property type="entry name" value="WH-like_DNA-bd_sf"/>
</dbReference>
<dbReference type="InterPro" id="IPR001373">
    <property type="entry name" value="Cullin_N"/>
</dbReference>
<evidence type="ECO:0000256" key="4">
    <source>
        <dbReference type="PROSITE-ProRule" id="PRU00330"/>
    </source>
</evidence>
<protein>
    <recommendedName>
        <fullName evidence="7">Cullin family profile domain-containing protein</fullName>
    </recommendedName>
</protein>
<dbReference type="Proteomes" id="UP001149163">
    <property type="component" value="Unassembled WGS sequence"/>
</dbReference>
<dbReference type="InterPro" id="IPR016157">
    <property type="entry name" value="Cullin_CS"/>
</dbReference>
<name>A0A9W9LJT9_9EURO</name>
<keyword evidence="9" id="KW-1185">Reference proteome</keyword>
<dbReference type="Pfam" id="PF26557">
    <property type="entry name" value="Cullin_AB"/>
    <property type="match status" value="1"/>
</dbReference>
<dbReference type="GO" id="GO:0031461">
    <property type="term" value="C:cullin-RING ubiquitin ligase complex"/>
    <property type="evidence" value="ECO:0007669"/>
    <property type="project" value="InterPro"/>
</dbReference>
<accession>A0A9W9LJT9</accession>
<dbReference type="FunFam" id="1.20.1310.10:FF:000035">
    <property type="entry name" value="Ubiquitin ligase subunit CulD, putative"/>
    <property type="match status" value="1"/>
</dbReference>
<evidence type="ECO:0000313" key="8">
    <source>
        <dbReference type="EMBL" id="KAJ5160099.1"/>
    </source>
</evidence>
<dbReference type="InterPro" id="IPR019559">
    <property type="entry name" value="Cullin_neddylation_domain"/>
</dbReference>
<dbReference type="PROSITE" id="PS50069">
    <property type="entry name" value="CULLIN_2"/>
    <property type="match status" value="1"/>
</dbReference>
<dbReference type="InterPro" id="IPR036317">
    <property type="entry name" value="Cullin_homology_sf"/>
</dbReference>
<feature type="compositionally biased region" description="Low complexity" evidence="6">
    <location>
        <begin position="57"/>
        <end position="72"/>
    </location>
</feature>
<dbReference type="SMART" id="SM00182">
    <property type="entry name" value="CULLIN"/>
    <property type="match status" value="1"/>
</dbReference>
<dbReference type="SUPFAM" id="SSF75632">
    <property type="entry name" value="Cullin homology domain"/>
    <property type="match status" value="1"/>
</dbReference>
<evidence type="ECO:0000259" key="7">
    <source>
        <dbReference type="PROSITE" id="PS50069"/>
    </source>
</evidence>
<evidence type="ECO:0000256" key="5">
    <source>
        <dbReference type="RuleBase" id="RU003829"/>
    </source>
</evidence>
<dbReference type="FunFam" id="1.20.1310.10:FF:000031">
    <property type="entry name" value="Ubiquitin ligase subunit CulD"/>
    <property type="match status" value="1"/>
</dbReference>
<comment type="similarity">
    <text evidence="1 4 5">Belongs to the cullin family.</text>
</comment>
<keyword evidence="3" id="KW-0832">Ubl conjugation</keyword>
<feature type="region of interest" description="Disordered" evidence="6">
    <location>
        <begin position="1"/>
        <end position="87"/>
    </location>
</feature>
<dbReference type="GO" id="GO:0006511">
    <property type="term" value="P:ubiquitin-dependent protein catabolic process"/>
    <property type="evidence" value="ECO:0007669"/>
    <property type="project" value="InterPro"/>
</dbReference>
<reference evidence="8" key="1">
    <citation type="submission" date="2022-11" db="EMBL/GenBank/DDBJ databases">
        <authorList>
            <person name="Petersen C."/>
        </authorList>
    </citation>
    <scope>NUCLEOTIDE SEQUENCE</scope>
    <source>
        <strain evidence="8">IBT 26290</strain>
    </source>
</reference>
<evidence type="ECO:0000313" key="9">
    <source>
        <dbReference type="Proteomes" id="UP001149163"/>
    </source>
</evidence>
<proteinExistence type="inferred from homology"/>
<feature type="compositionally biased region" description="Polar residues" evidence="6">
    <location>
        <begin position="28"/>
        <end position="47"/>
    </location>
</feature>
<organism evidence="8 9">
    <name type="scientific">Penicillium canariense</name>
    <dbReference type="NCBI Taxonomy" id="189055"/>
    <lineage>
        <taxon>Eukaryota</taxon>
        <taxon>Fungi</taxon>
        <taxon>Dikarya</taxon>
        <taxon>Ascomycota</taxon>
        <taxon>Pezizomycotina</taxon>
        <taxon>Eurotiomycetes</taxon>
        <taxon>Eurotiomycetidae</taxon>
        <taxon>Eurotiales</taxon>
        <taxon>Aspergillaceae</taxon>
        <taxon>Penicillium</taxon>
    </lineage>
</organism>
<comment type="caution">
    <text evidence="8">The sequence shown here is derived from an EMBL/GenBank/DDBJ whole genome shotgun (WGS) entry which is preliminary data.</text>
</comment>
<dbReference type="Pfam" id="PF00888">
    <property type="entry name" value="Cullin"/>
    <property type="match status" value="1"/>
</dbReference>
<dbReference type="SUPFAM" id="SSF74788">
    <property type="entry name" value="Cullin repeat-like"/>
    <property type="match status" value="1"/>
</dbReference>
<evidence type="ECO:0000256" key="3">
    <source>
        <dbReference type="ARBA" id="ARBA00022843"/>
    </source>
</evidence>
<dbReference type="OrthoDB" id="27073at2759"/>
<dbReference type="InterPro" id="IPR045093">
    <property type="entry name" value="Cullin"/>
</dbReference>
<dbReference type="FunFam" id="1.10.10.10:FF:000014">
    <property type="entry name" value="Cullin 1"/>
    <property type="match status" value="1"/>
</dbReference>
<dbReference type="GeneID" id="81428404"/>
<keyword evidence="2" id="KW-1017">Isopeptide bond</keyword>
<gene>
    <name evidence="8" type="ORF">N7482_007103</name>
</gene>
<dbReference type="Gene3D" id="3.30.230.130">
    <property type="entry name" value="Cullin, Chain C, Domain 2"/>
    <property type="match status" value="1"/>
</dbReference>
<dbReference type="InterPro" id="IPR036390">
    <property type="entry name" value="WH_DNA-bd_sf"/>
</dbReference>
<evidence type="ECO:0000256" key="6">
    <source>
        <dbReference type="SAM" id="MobiDB-lite"/>
    </source>
</evidence>
<dbReference type="PANTHER" id="PTHR11932">
    <property type="entry name" value="CULLIN"/>
    <property type="match status" value="1"/>
</dbReference>
<dbReference type="RefSeq" id="XP_056541657.1">
    <property type="nucleotide sequence ID" value="XM_056689228.1"/>
</dbReference>
<dbReference type="AlphaFoldDB" id="A0A9W9LJT9"/>
<dbReference type="Gene3D" id="1.10.10.10">
    <property type="entry name" value="Winged helix-like DNA-binding domain superfamily/Winged helix DNA-binding domain"/>
    <property type="match status" value="1"/>
</dbReference>
<dbReference type="EMBL" id="JAPQKN010000004">
    <property type="protein sequence ID" value="KAJ5160099.1"/>
    <property type="molecule type" value="Genomic_DNA"/>
</dbReference>
<sequence>MQQNSSADPEQRSGKRKSSGKRKLSDQGEPSQPQSQRTISELLSSNPSRDDLSQNLSPSSKRSRFSVSPSRSAAGHPVSPNKMYNFSGSPPKNGAAFVRSIPGSNVNVPSVKAQAFGTNVCQNNFSPHAGAKKLVVKNLRTGPRVNQEPYFDKIWAQLDAALSAIFDGQKPEISLEELYKGAENICRQERAAVLAKKVQERCKDYVAGKLRDNLVTRAGGGTDVDTLRAVIEAWSVWHSRLVRYREQYKPLTVELNVTQITVRWIFYYLDQSFLLHSKDFPVIQEMGLIQFRAYVFGDQSLKPKILRGACDLIAADRGAETSTIPDASLLRDAIELFHSLDVYSSDFEPLFISDSHNYINSWAQRESAGYLASYVDNSQHLIDREVERCTLFSLNRSTKQKLSELLDEILVAEHEAVLLSENDVLGLMRSGNKTALKQLYSLLNRRSLASKLKSAFSHFIIEEGSSIVFDETNEVDMVVHLLQFKKQLDDTVRESFDRNEVLGHTLREAFGQFMNLGKKGESTAGTDNPKTGEMIAKYVDRLLKGGWKMPASQQDVAMADEDAEINRQLDQVLDLFRFVQGKAVFEAFYKNDLARRLLMGRSASDDAEKSMLGRLKKECGSSFTHNLETMFKDMEVARDEMAAYSALNRERDRKDRPPVDLSVSVLSAAAWPSYADVPVQIPPNIAASINDFQEFYCNKHTGRRLNWKHQLAHCQLRARFLKGSKELVVSSFQAIVLLLFNDIGEGETLRYSVIQTATGLSDPELKRTLQSLACAKYRVLIKNPKGKEVETTDEFSYNASFTDAKMRIKINQIQLKETKEENKSTHERVAADRHYETQAAIVRIMKSRKTITHAELIAEVIEATRHRGTLQPAEIKTNIEKLIEKDYMERAEGNQYKYVA</sequence>
<dbReference type="SUPFAM" id="SSF46785">
    <property type="entry name" value="Winged helix' DNA-binding domain"/>
    <property type="match status" value="1"/>
</dbReference>